<dbReference type="AlphaFoldDB" id="A0AAV7RXE2"/>
<accession>A0AAV7RXE2</accession>
<sequence length="165" mass="18207">MEALLSDAGTIGGYDNNLGNNNLACLLVGKVLDCYSATDMGKDKGAKPVHANKIYHCTISMPETSHKDQDHEQQPETRGSVPTTAELLATIQGFHVALEDKLYSMAIEMDHLEMDLRNEAYRTTTVKDDVDALKQEVRMLRATVEGMKCSATHMEEQLEDSEGCT</sequence>
<proteinExistence type="predicted"/>
<gene>
    <name evidence="1" type="ORF">NDU88_008238</name>
</gene>
<comment type="caution">
    <text evidence="1">The sequence shown here is derived from an EMBL/GenBank/DDBJ whole genome shotgun (WGS) entry which is preliminary data.</text>
</comment>
<evidence type="ECO:0000313" key="2">
    <source>
        <dbReference type="Proteomes" id="UP001066276"/>
    </source>
</evidence>
<evidence type="ECO:0000313" key="1">
    <source>
        <dbReference type="EMBL" id="KAJ1155508.1"/>
    </source>
</evidence>
<organism evidence="1 2">
    <name type="scientific">Pleurodeles waltl</name>
    <name type="common">Iberian ribbed newt</name>
    <dbReference type="NCBI Taxonomy" id="8319"/>
    <lineage>
        <taxon>Eukaryota</taxon>
        <taxon>Metazoa</taxon>
        <taxon>Chordata</taxon>
        <taxon>Craniata</taxon>
        <taxon>Vertebrata</taxon>
        <taxon>Euteleostomi</taxon>
        <taxon>Amphibia</taxon>
        <taxon>Batrachia</taxon>
        <taxon>Caudata</taxon>
        <taxon>Salamandroidea</taxon>
        <taxon>Salamandridae</taxon>
        <taxon>Pleurodelinae</taxon>
        <taxon>Pleurodeles</taxon>
    </lineage>
</organism>
<name>A0AAV7RXE2_PLEWA</name>
<keyword evidence="2" id="KW-1185">Reference proteome</keyword>
<protein>
    <submittedName>
        <fullName evidence="1">Uncharacterized protein</fullName>
    </submittedName>
</protein>
<dbReference type="EMBL" id="JANPWB010000009">
    <property type="protein sequence ID" value="KAJ1155508.1"/>
    <property type="molecule type" value="Genomic_DNA"/>
</dbReference>
<reference evidence="1" key="1">
    <citation type="journal article" date="2022" name="bioRxiv">
        <title>Sequencing and chromosome-scale assembly of the giantPleurodeles waltlgenome.</title>
        <authorList>
            <person name="Brown T."/>
            <person name="Elewa A."/>
            <person name="Iarovenko S."/>
            <person name="Subramanian E."/>
            <person name="Araus A.J."/>
            <person name="Petzold A."/>
            <person name="Susuki M."/>
            <person name="Suzuki K.-i.T."/>
            <person name="Hayashi T."/>
            <person name="Toyoda A."/>
            <person name="Oliveira C."/>
            <person name="Osipova E."/>
            <person name="Leigh N.D."/>
            <person name="Simon A."/>
            <person name="Yun M.H."/>
        </authorList>
    </citation>
    <scope>NUCLEOTIDE SEQUENCE</scope>
    <source>
        <strain evidence="1">20211129_DDA</strain>
        <tissue evidence="1">Liver</tissue>
    </source>
</reference>
<dbReference type="Proteomes" id="UP001066276">
    <property type="component" value="Chromosome 5"/>
</dbReference>